<feature type="domain" description="AB hydrolase-1" evidence="2">
    <location>
        <begin position="69"/>
        <end position="147"/>
    </location>
</feature>
<gene>
    <name evidence="3" type="ORF">OKIOD_LOCUS16828</name>
</gene>
<proteinExistence type="inferred from homology"/>
<dbReference type="PANTHER" id="PTHR43798">
    <property type="entry name" value="MONOACYLGLYCEROL LIPASE"/>
    <property type="match status" value="1"/>
</dbReference>
<dbReference type="Proteomes" id="UP001158576">
    <property type="component" value="Chromosome 2"/>
</dbReference>
<name>A0ABN7T833_OIKDI</name>
<organism evidence="3 4">
    <name type="scientific">Oikopleura dioica</name>
    <name type="common">Tunicate</name>
    <dbReference type="NCBI Taxonomy" id="34765"/>
    <lineage>
        <taxon>Eukaryota</taxon>
        <taxon>Metazoa</taxon>
        <taxon>Chordata</taxon>
        <taxon>Tunicata</taxon>
        <taxon>Appendicularia</taxon>
        <taxon>Copelata</taxon>
        <taxon>Oikopleuridae</taxon>
        <taxon>Oikopleura</taxon>
    </lineage>
</organism>
<dbReference type="EMBL" id="OU015567">
    <property type="protein sequence ID" value="CAG5113976.1"/>
    <property type="molecule type" value="Genomic_DNA"/>
</dbReference>
<evidence type="ECO:0000313" key="3">
    <source>
        <dbReference type="EMBL" id="CAG5113976.1"/>
    </source>
</evidence>
<dbReference type="Pfam" id="PF00561">
    <property type="entry name" value="Abhydrolase_1"/>
    <property type="match status" value="1"/>
</dbReference>
<dbReference type="InterPro" id="IPR029058">
    <property type="entry name" value="AB_hydrolase_fold"/>
</dbReference>
<protein>
    <submittedName>
        <fullName evidence="3">Oidioi.mRNA.OKI2018_I69.chr2.g8063.t1.cds</fullName>
    </submittedName>
</protein>
<evidence type="ECO:0000259" key="2">
    <source>
        <dbReference type="Pfam" id="PF00561"/>
    </source>
</evidence>
<evidence type="ECO:0000313" key="4">
    <source>
        <dbReference type="Proteomes" id="UP001158576"/>
    </source>
</evidence>
<dbReference type="InterPro" id="IPR050266">
    <property type="entry name" value="AB_hydrolase_sf"/>
</dbReference>
<dbReference type="Gene3D" id="3.40.50.1820">
    <property type="entry name" value="alpha/beta hydrolase"/>
    <property type="match status" value="1"/>
</dbReference>
<dbReference type="PANTHER" id="PTHR43798:SF33">
    <property type="entry name" value="HYDROLASE, PUTATIVE (AFU_ORTHOLOGUE AFUA_2G14860)-RELATED"/>
    <property type="match status" value="1"/>
</dbReference>
<comment type="similarity">
    <text evidence="1">Belongs to the AB hydrolase superfamily.</text>
</comment>
<dbReference type="InterPro" id="IPR000073">
    <property type="entry name" value="AB_hydrolase_1"/>
</dbReference>
<sequence length="239" mass="27316">MRKIAKVLAVPILIGYLTQKYVDPPKAPEIKDLPENIQKWYSMGEMIEVSGYEMFVRKFPFNGENDPGPTIVLIHGFPSSSYDYHKVGIDKLQNYGPVIVYDHVGFGFSDKPKENFTFSIFELAEYSIMLFKKLGLSDVICIGHDMGDTVLAELVKRRHRGTLPDFLNIKGVAFTNGGINFKYAKLRLAQHLLRNPYFGPGLNRLLVILQPHFPKLADKSYNEIWGSTQDLEERQQEMI</sequence>
<accession>A0ABN7T833</accession>
<reference evidence="3 4" key="1">
    <citation type="submission" date="2021-04" db="EMBL/GenBank/DDBJ databases">
        <authorList>
            <person name="Bliznina A."/>
        </authorList>
    </citation>
    <scope>NUCLEOTIDE SEQUENCE [LARGE SCALE GENOMIC DNA]</scope>
</reference>
<dbReference type="SUPFAM" id="SSF53474">
    <property type="entry name" value="alpha/beta-Hydrolases"/>
    <property type="match status" value="1"/>
</dbReference>
<evidence type="ECO:0000256" key="1">
    <source>
        <dbReference type="ARBA" id="ARBA00008645"/>
    </source>
</evidence>
<keyword evidence="4" id="KW-1185">Reference proteome</keyword>